<feature type="transmembrane region" description="Helical" evidence="2">
    <location>
        <begin position="35"/>
        <end position="55"/>
    </location>
</feature>
<dbReference type="EMBL" id="HBGE01050701">
    <property type="protein sequence ID" value="CAD9148561.1"/>
    <property type="molecule type" value="Transcribed_RNA"/>
</dbReference>
<protein>
    <recommendedName>
        <fullName evidence="4">HVA22-like protein</fullName>
    </recommendedName>
</protein>
<organism evidence="3">
    <name type="scientific">Alexandrium catenella</name>
    <name type="common">Red tide dinoflagellate</name>
    <name type="synonym">Gonyaulax catenella</name>
    <dbReference type="NCBI Taxonomy" id="2925"/>
    <lineage>
        <taxon>Eukaryota</taxon>
        <taxon>Sar</taxon>
        <taxon>Alveolata</taxon>
        <taxon>Dinophyceae</taxon>
        <taxon>Gonyaulacales</taxon>
        <taxon>Pyrocystaceae</taxon>
        <taxon>Alexandrium</taxon>
    </lineage>
</organism>
<feature type="transmembrane region" description="Helical" evidence="2">
    <location>
        <begin position="75"/>
        <end position="94"/>
    </location>
</feature>
<dbReference type="AlphaFoldDB" id="A0A7S1QUS6"/>
<dbReference type="GO" id="GO:0016020">
    <property type="term" value="C:membrane"/>
    <property type="evidence" value="ECO:0007669"/>
    <property type="project" value="UniProtKB-SubCell"/>
</dbReference>
<accession>A0A7S1QUS6</accession>
<dbReference type="Pfam" id="PF03134">
    <property type="entry name" value="TB2_DP1_HVA22"/>
    <property type="match status" value="1"/>
</dbReference>
<evidence type="ECO:0008006" key="4">
    <source>
        <dbReference type="Google" id="ProtNLM"/>
    </source>
</evidence>
<reference evidence="3" key="1">
    <citation type="submission" date="2021-01" db="EMBL/GenBank/DDBJ databases">
        <authorList>
            <person name="Corre E."/>
            <person name="Pelletier E."/>
            <person name="Niang G."/>
            <person name="Scheremetjew M."/>
            <person name="Finn R."/>
            <person name="Kale V."/>
            <person name="Holt S."/>
            <person name="Cochrane G."/>
            <person name="Meng A."/>
            <person name="Brown T."/>
            <person name="Cohen L."/>
        </authorList>
    </citation>
    <scope>NUCLEOTIDE SEQUENCE</scope>
    <source>
        <strain evidence="3">OF101</strain>
    </source>
</reference>
<comment type="similarity">
    <text evidence="1">Belongs to the DP1 family.</text>
</comment>
<comment type="subcellular location">
    <subcellularLocation>
        <location evidence="1">Membrane</location>
        <topology evidence="1">Multi-pass membrane protein</topology>
    </subcellularLocation>
</comment>
<evidence type="ECO:0000256" key="1">
    <source>
        <dbReference type="RuleBase" id="RU362006"/>
    </source>
</evidence>
<evidence type="ECO:0000256" key="2">
    <source>
        <dbReference type="SAM" id="Phobius"/>
    </source>
</evidence>
<dbReference type="InterPro" id="IPR004345">
    <property type="entry name" value="TB2_DP1_HVA22"/>
</dbReference>
<dbReference type="PANTHER" id="PTHR12300">
    <property type="entry name" value="HVA22-LIKE PROTEINS"/>
    <property type="match status" value="1"/>
</dbReference>
<gene>
    <name evidence="3" type="ORF">ACAT0790_LOCUS30622</name>
</gene>
<keyword evidence="2" id="KW-1133">Transmembrane helix</keyword>
<sequence length="136" mass="15490">MAISIVPYVGLMCFVAQYLYPAYESVTTMFKESPSNVAVTQWTIFWVICAVYAFLEHHFLFLLVDYLPLYLELKALAFLWLVHPQYLGAAWIWFGKVKGPHEKYDKEFYDKVMKALGPLGREAPAAAAAATNAKDE</sequence>
<feature type="transmembrane region" description="Helical" evidence="2">
    <location>
        <begin position="6"/>
        <end position="23"/>
    </location>
</feature>
<keyword evidence="2" id="KW-0472">Membrane</keyword>
<proteinExistence type="inferred from homology"/>
<evidence type="ECO:0000313" key="3">
    <source>
        <dbReference type="EMBL" id="CAD9148561.1"/>
    </source>
</evidence>
<keyword evidence="2" id="KW-0812">Transmembrane</keyword>
<name>A0A7S1QUS6_ALECA</name>